<dbReference type="AlphaFoldDB" id="A0AAV3AX58"/>
<dbReference type="Proteomes" id="UP001181693">
    <property type="component" value="Unassembled WGS sequence"/>
</dbReference>
<proteinExistence type="predicted"/>
<evidence type="ECO:0000313" key="2">
    <source>
        <dbReference type="EMBL" id="DBA31948.1"/>
    </source>
</evidence>
<sequence>MKIQNCFCKCLTFYSCPLSLLQHYDFVLHYVLLSSVEGSMLGILIRAPLIRNRKYKRCHLCWSHSVISEGYLGVHGPTFVLN</sequence>
<protein>
    <submittedName>
        <fullName evidence="2">Uncharacterized protein</fullName>
    </submittedName>
</protein>
<name>A0AAV3AX58_PYXAD</name>
<keyword evidence="3" id="KW-1185">Reference proteome</keyword>
<dbReference type="EMBL" id="DYDO01000002">
    <property type="protein sequence ID" value="DBA31948.1"/>
    <property type="molecule type" value="Genomic_DNA"/>
</dbReference>
<reference evidence="2" key="1">
    <citation type="thesis" date="2020" institute="ProQuest LLC" country="789 East Eisenhower Parkway, Ann Arbor, MI, USA">
        <title>Comparative Genomics and Chromosome Evolution.</title>
        <authorList>
            <person name="Mudd A.B."/>
        </authorList>
    </citation>
    <scope>NUCLEOTIDE SEQUENCE</scope>
    <source>
        <strain evidence="2">1538</strain>
        <tissue evidence="2">Blood</tissue>
    </source>
</reference>
<keyword evidence="1" id="KW-1133">Transmembrane helix</keyword>
<comment type="caution">
    <text evidence="2">The sequence shown here is derived from an EMBL/GenBank/DDBJ whole genome shotgun (WGS) entry which is preliminary data.</text>
</comment>
<organism evidence="2 3">
    <name type="scientific">Pyxicephalus adspersus</name>
    <name type="common">African bullfrog</name>
    <dbReference type="NCBI Taxonomy" id="30357"/>
    <lineage>
        <taxon>Eukaryota</taxon>
        <taxon>Metazoa</taxon>
        <taxon>Chordata</taxon>
        <taxon>Craniata</taxon>
        <taxon>Vertebrata</taxon>
        <taxon>Euteleostomi</taxon>
        <taxon>Amphibia</taxon>
        <taxon>Batrachia</taxon>
        <taxon>Anura</taxon>
        <taxon>Neobatrachia</taxon>
        <taxon>Ranoidea</taxon>
        <taxon>Pyxicephalidae</taxon>
        <taxon>Pyxicephalinae</taxon>
        <taxon>Pyxicephalus</taxon>
    </lineage>
</organism>
<accession>A0AAV3AX58</accession>
<keyword evidence="1" id="KW-0812">Transmembrane</keyword>
<gene>
    <name evidence="2" type="ORF">GDO54_007704</name>
</gene>
<keyword evidence="1" id="KW-0472">Membrane</keyword>
<evidence type="ECO:0000313" key="3">
    <source>
        <dbReference type="Proteomes" id="UP001181693"/>
    </source>
</evidence>
<evidence type="ECO:0000256" key="1">
    <source>
        <dbReference type="SAM" id="Phobius"/>
    </source>
</evidence>
<feature type="transmembrane region" description="Helical" evidence="1">
    <location>
        <begin position="27"/>
        <end position="47"/>
    </location>
</feature>